<feature type="domain" description="Predicted membrane protein YciQ-like C-terminal" evidence="2">
    <location>
        <begin position="45"/>
        <end position="296"/>
    </location>
</feature>
<evidence type="ECO:0000313" key="4">
    <source>
        <dbReference type="Proteomes" id="UP000196320"/>
    </source>
</evidence>
<gene>
    <name evidence="3" type="ORF">FM104_00700</name>
</gene>
<dbReference type="RefSeq" id="WP_087129528.1">
    <property type="nucleotide sequence ID" value="NZ_FUKO01000002.1"/>
</dbReference>
<keyword evidence="1" id="KW-1133">Transmembrane helix</keyword>
<reference evidence="3 4" key="1">
    <citation type="submission" date="2017-02" db="EMBL/GenBank/DDBJ databases">
        <authorList>
            <person name="Peterson S.W."/>
        </authorList>
    </citation>
    <scope>NUCLEOTIDE SEQUENCE [LARGE SCALE GENOMIC DNA]</scope>
    <source>
        <strain evidence="3 4">B Mb 05.01</strain>
    </source>
</reference>
<evidence type="ECO:0000313" key="3">
    <source>
        <dbReference type="EMBL" id="SJN15961.1"/>
    </source>
</evidence>
<dbReference type="Proteomes" id="UP000196320">
    <property type="component" value="Unassembled WGS sequence"/>
</dbReference>
<keyword evidence="4" id="KW-1185">Reference proteome</keyword>
<dbReference type="InterPro" id="IPR048389">
    <property type="entry name" value="YciQ-like_C"/>
</dbReference>
<organism evidence="3 4">
    <name type="scientific">Microbacterium esteraromaticum</name>
    <dbReference type="NCBI Taxonomy" id="57043"/>
    <lineage>
        <taxon>Bacteria</taxon>
        <taxon>Bacillati</taxon>
        <taxon>Actinomycetota</taxon>
        <taxon>Actinomycetes</taxon>
        <taxon>Micrococcales</taxon>
        <taxon>Microbacteriaceae</taxon>
        <taxon>Microbacterium</taxon>
    </lineage>
</organism>
<keyword evidence="1" id="KW-0472">Membrane</keyword>
<dbReference type="OrthoDB" id="5059350at2"/>
<feature type="transmembrane region" description="Helical" evidence="1">
    <location>
        <begin position="164"/>
        <end position="187"/>
    </location>
</feature>
<keyword evidence="1" id="KW-0812">Transmembrane</keyword>
<protein>
    <submittedName>
        <fullName evidence="3">Putative membrane protein</fullName>
    </submittedName>
</protein>
<feature type="transmembrane region" description="Helical" evidence="1">
    <location>
        <begin position="194"/>
        <end position="214"/>
    </location>
</feature>
<accession>A0A1R4I7V9</accession>
<proteinExistence type="predicted"/>
<sequence>MLTVMIVLGLLPALAVLTLAVLARVRPAQKVSSPGPRFAAADGATVVDDALLLDADGKAPTAVLIDLAIRRKINLLVGEATGQGEGVSKARIGIEVADGAVFTAAEAGVLEALFPAGRAPGAVRRFSSDGRQQRRTLREVFADAEKTLADAGLIVQGRAVWPVVLLRVFGGIGIAVTFLMFIVALSVDDGRGDALAFCAAFLAMLIVIAGVSTVPHPWRRFRAAAQPLRAHLAGMREYIALAETDSLNFVQSTEGALLRSDVSADARELHLQRYLLNERLLPYAVLFGLEKSWVEVLKAESVQVGSLIDAVDATVAVLEVIEIVGGVAEIASAVGDLVDTSGNIIGGIGEALDVFS</sequence>
<dbReference type="EMBL" id="FUKO01000002">
    <property type="protein sequence ID" value="SJN15961.1"/>
    <property type="molecule type" value="Genomic_DNA"/>
</dbReference>
<evidence type="ECO:0000256" key="1">
    <source>
        <dbReference type="SAM" id="Phobius"/>
    </source>
</evidence>
<dbReference type="Pfam" id="PF20990">
    <property type="entry name" value="DUF2207_C"/>
    <property type="match status" value="1"/>
</dbReference>
<dbReference type="AlphaFoldDB" id="A0A1R4I7V9"/>
<name>A0A1R4I7V9_9MICO</name>
<evidence type="ECO:0000259" key="2">
    <source>
        <dbReference type="Pfam" id="PF20990"/>
    </source>
</evidence>